<dbReference type="EMBL" id="QLMJ01000011">
    <property type="protein sequence ID" value="RAK34586.1"/>
    <property type="molecule type" value="Genomic_DNA"/>
</dbReference>
<dbReference type="Proteomes" id="UP000249341">
    <property type="component" value="Unassembled WGS sequence"/>
</dbReference>
<keyword evidence="1" id="KW-0812">Transmembrane</keyword>
<name>A0A327Z9D2_9ACTN</name>
<keyword evidence="1" id="KW-1133">Transmembrane helix</keyword>
<accession>A0A327Z9D2</accession>
<evidence type="ECO:0000256" key="1">
    <source>
        <dbReference type="SAM" id="Phobius"/>
    </source>
</evidence>
<organism evidence="2 3">
    <name type="scientific">Actinoplanes lutulentus</name>
    <dbReference type="NCBI Taxonomy" id="1287878"/>
    <lineage>
        <taxon>Bacteria</taxon>
        <taxon>Bacillati</taxon>
        <taxon>Actinomycetota</taxon>
        <taxon>Actinomycetes</taxon>
        <taxon>Micromonosporales</taxon>
        <taxon>Micromonosporaceae</taxon>
        <taxon>Actinoplanes</taxon>
    </lineage>
</organism>
<dbReference type="OrthoDB" id="2294590at2"/>
<evidence type="ECO:0000313" key="3">
    <source>
        <dbReference type="Proteomes" id="UP000249341"/>
    </source>
</evidence>
<reference evidence="2 3" key="1">
    <citation type="submission" date="2018-06" db="EMBL/GenBank/DDBJ databases">
        <title>Genomic Encyclopedia of Type Strains, Phase III (KMG-III): the genomes of soil and plant-associated and newly described type strains.</title>
        <authorList>
            <person name="Whitman W."/>
        </authorList>
    </citation>
    <scope>NUCLEOTIDE SEQUENCE [LARGE SCALE GENOMIC DNA]</scope>
    <source>
        <strain evidence="2 3">CGMCC 4.7090</strain>
    </source>
</reference>
<dbReference type="RefSeq" id="WP_111651243.1">
    <property type="nucleotide sequence ID" value="NZ_JACHWI010000011.1"/>
</dbReference>
<gene>
    <name evidence="2" type="ORF">B0I29_111188</name>
</gene>
<evidence type="ECO:0000313" key="2">
    <source>
        <dbReference type="EMBL" id="RAK34586.1"/>
    </source>
</evidence>
<comment type="caution">
    <text evidence="2">The sequence shown here is derived from an EMBL/GenBank/DDBJ whole genome shotgun (WGS) entry which is preliminary data.</text>
</comment>
<feature type="transmembrane region" description="Helical" evidence="1">
    <location>
        <begin position="51"/>
        <end position="70"/>
    </location>
</feature>
<proteinExistence type="predicted"/>
<dbReference type="AlphaFoldDB" id="A0A327Z9D2"/>
<keyword evidence="3" id="KW-1185">Reference proteome</keyword>
<feature type="transmembrane region" description="Helical" evidence="1">
    <location>
        <begin position="25"/>
        <end position="44"/>
    </location>
</feature>
<protein>
    <submittedName>
        <fullName evidence="2">Uncharacterized protein</fullName>
    </submittedName>
</protein>
<sequence length="83" mass="8673">MHGLGAFLAIAGGNAAIVMLPWFRALGVVGLAGFVAFVALPGDYSGLLERIAVYPILITQFIAGVAVLRARPARLTGAREPRL</sequence>
<keyword evidence="1" id="KW-0472">Membrane</keyword>